<dbReference type="EMBL" id="JBHTEB010000001">
    <property type="protein sequence ID" value="MFD0317322.1"/>
    <property type="molecule type" value="Genomic_DNA"/>
</dbReference>
<organism evidence="2 3">
    <name type="scientific">Streptomyces flavalbus</name>
    <dbReference type="NCBI Taxonomy" id="2665155"/>
    <lineage>
        <taxon>Bacteria</taxon>
        <taxon>Bacillati</taxon>
        <taxon>Actinomycetota</taxon>
        <taxon>Actinomycetes</taxon>
        <taxon>Kitasatosporales</taxon>
        <taxon>Streptomycetaceae</taxon>
        <taxon>Streptomyces</taxon>
    </lineage>
</organism>
<comment type="caution">
    <text evidence="2">The sequence shown here is derived from an EMBL/GenBank/DDBJ whole genome shotgun (WGS) entry which is preliminary data.</text>
</comment>
<proteinExistence type="predicted"/>
<dbReference type="RefSeq" id="WP_381612486.1">
    <property type="nucleotide sequence ID" value="NZ_JBHTEB010000001.1"/>
</dbReference>
<feature type="signal peptide" evidence="1">
    <location>
        <begin position="1"/>
        <end position="23"/>
    </location>
</feature>
<keyword evidence="1" id="KW-0732">Signal</keyword>
<keyword evidence="3" id="KW-1185">Reference proteome</keyword>
<evidence type="ECO:0000313" key="3">
    <source>
        <dbReference type="Proteomes" id="UP001597023"/>
    </source>
</evidence>
<name>A0ABW2WFH2_9ACTN</name>
<gene>
    <name evidence="2" type="ORF">ACFQZ6_24485</name>
</gene>
<evidence type="ECO:0000256" key="1">
    <source>
        <dbReference type="SAM" id="SignalP"/>
    </source>
</evidence>
<dbReference type="Proteomes" id="UP001597023">
    <property type="component" value="Unassembled WGS sequence"/>
</dbReference>
<feature type="chain" id="PRO_5047422523" evidence="1">
    <location>
        <begin position="24"/>
        <end position="64"/>
    </location>
</feature>
<reference evidence="3" key="1">
    <citation type="journal article" date="2019" name="Int. J. Syst. Evol. Microbiol.">
        <title>The Global Catalogue of Microorganisms (GCM) 10K type strain sequencing project: providing services to taxonomists for standard genome sequencing and annotation.</title>
        <authorList>
            <consortium name="The Broad Institute Genomics Platform"/>
            <consortium name="The Broad Institute Genome Sequencing Center for Infectious Disease"/>
            <person name="Wu L."/>
            <person name="Ma J."/>
        </authorList>
    </citation>
    <scope>NUCLEOTIDE SEQUENCE [LARGE SCALE GENOMIC DNA]</scope>
    <source>
        <strain evidence="3">CGMCC 4.7400</strain>
    </source>
</reference>
<sequence>MKRKPSRSARRTACLGGCAAAFAALLSAWPATVTVNIATQEQRTVVIERSTTPPAPYQGEICPA</sequence>
<evidence type="ECO:0000313" key="2">
    <source>
        <dbReference type="EMBL" id="MFD0317322.1"/>
    </source>
</evidence>
<protein>
    <submittedName>
        <fullName evidence="2">Uncharacterized protein</fullName>
    </submittedName>
</protein>
<accession>A0ABW2WFH2</accession>